<keyword evidence="1" id="KW-1133">Transmembrane helix</keyword>
<organism evidence="2 3">
    <name type="scientific">candidate division WWE3 bacterium RIFCSPLOWO2_01_FULL_41_18</name>
    <dbReference type="NCBI Taxonomy" id="1802625"/>
    <lineage>
        <taxon>Bacteria</taxon>
        <taxon>Katanobacteria</taxon>
    </lineage>
</organism>
<protein>
    <submittedName>
        <fullName evidence="2">Uncharacterized protein</fullName>
    </submittedName>
</protein>
<gene>
    <name evidence="2" type="ORF">A3A78_02640</name>
</gene>
<keyword evidence="1" id="KW-0472">Membrane</keyword>
<sequence>MHNQFRTNGSSNVLLLIIVVALVSVLGTSLVLKTRTAEPPLSTNTAEDAESSSGNTFKHSKLNFEVTYPDTVFPKELENGVQLIAKKYENKNIDFPTPELSIQKLPEQGVGFGGERTLLKKETAALGNKEQVALEVYRVNVEDKDSPLYNSSLDIEIT</sequence>
<name>A0A1F4VF77_UNCKA</name>
<evidence type="ECO:0000313" key="3">
    <source>
        <dbReference type="Proteomes" id="UP000176504"/>
    </source>
</evidence>
<comment type="caution">
    <text evidence="2">The sequence shown here is derived from an EMBL/GenBank/DDBJ whole genome shotgun (WGS) entry which is preliminary data.</text>
</comment>
<proteinExistence type="predicted"/>
<evidence type="ECO:0000313" key="2">
    <source>
        <dbReference type="EMBL" id="OGC55912.1"/>
    </source>
</evidence>
<dbReference type="AlphaFoldDB" id="A0A1F4VF77"/>
<reference evidence="2 3" key="1">
    <citation type="journal article" date="2016" name="Nat. Commun.">
        <title>Thousands of microbial genomes shed light on interconnected biogeochemical processes in an aquifer system.</title>
        <authorList>
            <person name="Anantharaman K."/>
            <person name="Brown C.T."/>
            <person name="Hug L.A."/>
            <person name="Sharon I."/>
            <person name="Castelle C.J."/>
            <person name="Probst A.J."/>
            <person name="Thomas B.C."/>
            <person name="Singh A."/>
            <person name="Wilkins M.J."/>
            <person name="Karaoz U."/>
            <person name="Brodie E.L."/>
            <person name="Williams K.H."/>
            <person name="Hubbard S.S."/>
            <person name="Banfield J.F."/>
        </authorList>
    </citation>
    <scope>NUCLEOTIDE SEQUENCE [LARGE SCALE GENOMIC DNA]</scope>
</reference>
<dbReference type="EMBL" id="MEVI01000001">
    <property type="protein sequence ID" value="OGC55912.1"/>
    <property type="molecule type" value="Genomic_DNA"/>
</dbReference>
<evidence type="ECO:0000256" key="1">
    <source>
        <dbReference type="SAM" id="Phobius"/>
    </source>
</evidence>
<accession>A0A1F4VF77</accession>
<keyword evidence="1" id="KW-0812">Transmembrane</keyword>
<feature type="transmembrane region" description="Helical" evidence="1">
    <location>
        <begin position="12"/>
        <end position="32"/>
    </location>
</feature>
<dbReference type="Proteomes" id="UP000176504">
    <property type="component" value="Unassembled WGS sequence"/>
</dbReference>